<gene>
    <name evidence="2" type="ORF">CEXT_747781</name>
</gene>
<evidence type="ECO:0000313" key="2">
    <source>
        <dbReference type="EMBL" id="GIY41203.1"/>
    </source>
</evidence>
<evidence type="ECO:0000256" key="1">
    <source>
        <dbReference type="SAM" id="MobiDB-lite"/>
    </source>
</evidence>
<keyword evidence="3" id="KW-1185">Reference proteome</keyword>
<feature type="compositionally biased region" description="Basic and acidic residues" evidence="1">
    <location>
        <begin position="12"/>
        <end position="21"/>
    </location>
</feature>
<proteinExistence type="predicted"/>
<dbReference type="EMBL" id="BPLR01010699">
    <property type="protein sequence ID" value="GIY41203.1"/>
    <property type="molecule type" value="Genomic_DNA"/>
</dbReference>
<evidence type="ECO:0000313" key="3">
    <source>
        <dbReference type="Proteomes" id="UP001054945"/>
    </source>
</evidence>
<name>A0AAV4T3J1_CAEEX</name>
<organism evidence="2 3">
    <name type="scientific">Caerostris extrusa</name>
    <name type="common">Bark spider</name>
    <name type="synonym">Caerostris bankana</name>
    <dbReference type="NCBI Taxonomy" id="172846"/>
    <lineage>
        <taxon>Eukaryota</taxon>
        <taxon>Metazoa</taxon>
        <taxon>Ecdysozoa</taxon>
        <taxon>Arthropoda</taxon>
        <taxon>Chelicerata</taxon>
        <taxon>Arachnida</taxon>
        <taxon>Araneae</taxon>
        <taxon>Araneomorphae</taxon>
        <taxon>Entelegynae</taxon>
        <taxon>Araneoidea</taxon>
        <taxon>Araneidae</taxon>
        <taxon>Caerostris</taxon>
    </lineage>
</organism>
<protein>
    <submittedName>
        <fullName evidence="2">Uncharacterized protein</fullName>
    </submittedName>
</protein>
<feature type="region of interest" description="Disordered" evidence="1">
    <location>
        <begin position="1"/>
        <end position="27"/>
    </location>
</feature>
<accession>A0AAV4T3J1</accession>
<sequence length="95" mass="11061">MHKETFSPQMRARSELAKKNTDPPFILPRRHDRVRVTDCSRRNKRRKTLLTEKKPRVFVCCGFPPVYGYRTARQRHVGRGGSVPFIPPSGSIRIE</sequence>
<dbReference type="Proteomes" id="UP001054945">
    <property type="component" value="Unassembled WGS sequence"/>
</dbReference>
<dbReference type="AlphaFoldDB" id="A0AAV4T3J1"/>
<reference evidence="2 3" key="1">
    <citation type="submission" date="2021-06" db="EMBL/GenBank/DDBJ databases">
        <title>Caerostris extrusa draft genome.</title>
        <authorList>
            <person name="Kono N."/>
            <person name="Arakawa K."/>
        </authorList>
    </citation>
    <scope>NUCLEOTIDE SEQUENCE [LARGE SCALE GENOMIC DNA]</scope>
</reference>
<comment type="caution">
    <text evidence="2">The sequence shown here is derived from an EMBL/GenBank/DDBJ whole genome shotgun (WGS) entry which is preliminary data.</text>
</comment>